<feature type="region of interest" description="Disordered" evidence="1">
    <location>
        <begin position="234"/>
        <end position="339"/>
    </location>
</feature>
<feature type="compositionally biased region" description="Low complexity" evidence="1">
    <location>
        <begin position="238"/>
        <end position="261"/>
    </location>
</feature>
<dbReference type="GeneID" id="26661024"/>
<evidence type="ECO:0000256" key="1">
    <source>
        <dbReference type="SAM" id="MobiDB-lite"/>
    </source>
</evidence>
<dbReference type="Proteomes" id="UP000033016">
    <property type="component" value="Segment"/>
</dbReference>
<proteinExistence type="predicted"/>
<sequence>MNQVPQFNPNFAYNNLGMVVGKLVYGTPALRQDQTEYGWDFLLNATGFGSVNLRIPMLDKAQASINQFPIAEPKPRVRAGLAQISQFVTTTGKTFTNFTSFVELEKPITVKGEEMEDKVSGRLSGEIFGKQQSKDGIQFKLAFYATDRKNKKQRATRANGDFIDVNVLTLEATDPAIVQQIANTPDGANVDIGYYYINKDDVTYDEFGMAEGSGEKIERIEVKKFKMLKAPEGGGFSNGFAGQQGFQQQNGFQNQQQNQQQGPPPGFNPPNENGGFANGNETQFNQQQANDFQQQTFGGQAGFDQQQGFNQQGGQGFGQGGQQFPGQDTGYNGQFPFGN</sequence>
<dbReference type="KEGG" id="vg:26661024"/>
<dbReference type="OrthoDB" id="8948at10239"/>
<evidence type="ECO:0000313" key="2">
    <source>
        <dbReference type="EMBL" id="AKC02711.1"/>
    </source>
</evidence>
<gene>
    <name evidence="2" type="ORF">CPT_Stills83</name>
</gene>
<feature type="compositionally biased region" description="Gly residues" evidence="1">
    <location>
        <begin position="311"/>
        <end position="323"/>
    </location>
</feature>
<evidence type="ECO:0000313" key="3">
    <source>
        <dbReference type="Proteomes" id="UP000033016"/>
    </source>
</evidence>
<feature type="compositionally biased region" description="Low complexity" evidence="1">
    <location>
        <begin position="269"/>
        <end position="310"/>
    </location>
</feature>
<reference evidence="3" key="2">
    <citation type="submission" date="2015-01" db="EMBL/GenBank/DDBJ databases">
        <title>Complete Genome of Bacillus megaterium Siphophage Stills.</title>
        <authorList>
            <person name="Lee S.S."/>
            <person name="Kongari R.R."/>
            <person name="Hernandez A.C."/>
            <person name="Everett G.F.K."/>
        </authorList>
    </citation>
    <scope>NUCLEOTIDE SEQUENCE [LARGE SCALE GENOMIC DNA]</scope>
</reference>
<reference evidence="2 3" key="1">
    <citation type="journal article" date="2015" name="Genome Announc.">
        <title>Complete Genome Sequence of Bacillus megaterium Siphophage Stills.</title>
        <authorList>
            <person name="Lee S.S."/>
            <person name="Kongari R.R."/>
            <person name="Hernandez A.C."/>
            <person name="Kuty Everett G.F."/>
        </authorList>
    </citation>
    <scope>NUCLEOTIDE SEQUENCE [LARGE SCALE GENOMIC DNA]</scope>
</reference>
<organism evidence="2 3">
    <name type="scientific">Bacillus phage Stills</name>
    <dbReference type="NCBI Taxonomy" id="1610833"/>
    <lineage>
        <taxon>Viruses</taxon>
        <taxon>Duplodnaviria</taxon>
        <taxon>Heunggongvirae</taxon>
        <taxon>Uroviricota</taxon>
        <taxon>Caudoviricetes</taxon>
        <taxon>Slashvirus</taxon>
        <taxon>Slashvirus stills</taxon>
    </lineage>
</organism>
<protein>
    <submittedName>
        <fullName evidence="2">Uncharacterized protein</fullName>
    </submittedName>
</protein>
<dbReference type="EMBL" id="KP696448">
    <property type="protein sequence ID" value="AKC02711.1"/>
    <property type="molecule type" value="Genomic_DNA"/>
</dbReference>
<accession>A0A0E3T5M1</accession>
<dbReference type="RefSeq" id="YP_009196968.1">
    <property type="nucleotide sequence ID" value="NC_028777.1"/>
</dbReference>
<keyword evidence="3" id="KW-1185">Reference proteome</keyword>
<name>A0A0E3T5M1_9CAUD</name>